<dbReference type="InterPro" id="IPR032710">
    <property type="entry name" value="NTF2-like_dom_sf"/>
</dbReference>
<evidence type="ECO:0000313" key="2">
    <source>
        <dbReference type="EMBL" id="SEL80161.1"/>
    </source>
</evidence>
<organism evidence="2 3">
    <name type="scientific">Rhodococcus maanshanensis</name>
    <dbReference type="NCBI Taxonomy" id="183556"/>
    <lineage>
        <taxon>Bacteria</taxon>
        <taxon>Bacillati</taxon>
        <taxon>Actinomycetota</taxon>
        <taxon>Actinomycetes</taxon>
        <taxon>Mycobacteriales</taxon>
        <taxon>Nocardiaceae</taxon>
        <taxon>Rhodococcus</taxon>
    </lineage>
</organism>
<dbReference type="Proteomes" id="UP000198677">
    <property type="component" value="Unassembled WGS sequence"/>
</dbReference>
<feature type="domain" description="SnoaL-like" evidence="1">
    <location>
        <begin position="19"/>
        <end position="138"/>
    </location>
</feature>
<name>A0A1H7T5P8_9NOCA</name>
<dbReference type="AlphaFoldDB" id="A0A1H7T5P8"/>
<dbReference type="Gene3D" id="3.10.450.50">
    <property type="match status" value="1"/>
</dbReference>
<keyword evidence="3" id="KW-1185">Reference proteome</keyword>
<evidence type="ECO:0000259" key="1">
    <source>
        <dbReference type="Pfam" id="PF13577"/>
    </source>
</evidence>
<protein>
    <submittedName>
        <fullName evidence="2">SnoaL-like domain-containing protein</fullName>
    </submittedName>
</protein>
<dbReference type="InterPro" id="IPR037401">
    <property type="entry name" value="SnoaL-like"/>
</dbReference>
<sequence>MTGTDGSVPTRSGSSALDDLLDKQAIYEVVMRYCRGIDRLDFDLVRGAYHPDGVDHHTGFDGGVEEFIAWVRPKLALFGGTMHTIGNHLVELHGNRAISESYFAATHWGHPEFGDFTSGSRYVDLMERREGRWAIVERWAVREWTRSDEGRMITPEAAGPRGRRDGTDPLVELQSRLAAR</sequence>
<accession>A0A1H7T5P8</accession>
<dbReference type="SUPFAM" id="SSF54427">
    <property type="entry name" value="NTF2-like"/>
    <property type="match status" value="1"/>
</dbReference>
<dbReference type="Pfam" id="PF13577">
    <property type="entry name" value="SnoaL_4"/>
    <property type="match status" value="1"/>
</dbReference>
<evidence type="ECO:0000313" key="3">
    <source>
        <dbReference type="Proteomes" id="UP000198677"/>
    </source>
</evidence>
<dbReference type="EMBL" id="FOAW01000015">
    <property type="protein sequence ID" value="SEL80161.1"/>
    <property type="molecule type" value="Genomic_DNA"/>
</dbReference>
<gene>
    <name evidence="2" type="ORF">SAMN05444583_1159</name>
</gene>
<proteinExistence type="predicted"/>
<reference evidence="3" key="1">
    <citation type="submission" date="2016-10" db="EMBL/GenBank/DDBJ databases">
        <authorList>
            <person name="Varghese N."/>
            <person name="Submissions S."/>
        </authorList>
    </citation>
    <scope>NUCLEOTIDE SEQUENCE [LARGE SCALE GENOMIC DNA]</scope>
    <source>
        <strain evidence="3">DSM 44675</strain>
    </source>
</reference>